<evidence type="ECO:0000256" key="2">
    <source>
        <dbReference type="ARBA" id="ARBA00023002"/>
    </source>
</evidence>
<protein>
    <recommendedName>
        <fullName evidence="4">Short-chain dehydrogenase/reductase SDR</fullName>
    </recommendedName>
</protein>
<keyword evidence="2" id="KW-0560">Oxidoreductase</keyword>
<reference evidence="3" key="1">
    <citation type="submission" date="2018-05" db="EMBL/GenBank/DDBJ databases">
        <authorList>
            <person name="Lanie J.A."/>
            <person name="Ng W.-L."/>
            <person name="Kazmierczak K.M."/>
            <person name="Andrzejewski T.M."/>
            <person name="Davidsen T.M."/>
            <person name="Wayne K.J."/>
            <person name="Tettelin H."/>
            <person name="Glass J.I."/>
            <person name="Rusch D."/>
            <person name="Podicherti R."/>
            <person name="Tsui H.-C.T."/>
            <person name="Winkler M.E."/>
        </authorList>
    </citation>
    <scope>NUCLEOTIDE SEQUENCE</scope>
</reference>
<dbReference type="GO" id="GO:0016491">
    <property type="term" value="F:oxidoreductase activity"/>
    <property type="evidence" value="ECO:0007669"/>
    <property type="project" value="UniProtKB-KW"/>
</dbReference>
<dbReference type="FunFam" id="3.40.50.720:FF:000084">
    <property type="entry name" value="Short-chain dehydrogenase reductase"/>
    <property type="match status" value="1"/>
</dbReference>
<dbReference type="EMBL" id="UINC01107318">
    <property type="protein sequence ID" value="SVC72597.1"/>
    <property type="molecule type" value="Genomic_DNA"/>
</dbReference>
<dbReference type="SUPFAM" id="SSF51735">
    <property type="entry name" value="NAD(P)-binding Rossmann-fold domains"/>
    <property type="match status" value="1"/>
</dbReference>
<dbReference type="PRINTS" id="PR00080">
    <property type="entry name" value="SDRFAMILY"/>
</dbReference>
<accession>A0A382PID6</accession>
<dbReference type="PANTHER" id="PTHR43669:SF8">
    <property type="entry name" value="SHORT-CHAIN TYPE DEHYDROGENASE_REDUCTASE-RELATED"/>
    <property type="match status" value="1"/>
</dbReference>
<dbReference type="Pfam" id="PF00106">
    <property type="entry name" value="adh_short"/>
    <property type="match status" value="1"/>
</dbReference>
<dbReference type="InterPro" id="IPR002347">
    <property type="entry name" value="SDR_fam"/>
</dbReference>
<dbReference type="InterPro" id="IPR036291">
    <property type="entry name" value="NAD(P)-bd_dom_sf"/>
</dbReference>
<evidence type="ECO:0008006" key="4">
    <source>
        <dbReference type="Google" id="ProtNLM"/>
    </source>
</evidence>
<name>A0A382PID6_9ZZZZ</name>
<dbReference type="PRINTS" id="PR00081">
    <property type="entry name" value="GDHRDH"/>
</dbReference>
<evidence type="ECO:0000256" key="1">
    <source>
        <dbReference type="ARBA" id="ARBA00006484"/>
    </source>
</evidence>
<organism evidence="3">
    <name type="scientific">marine metagenome</name>
    <dbReference type="NCBI Taxonomy" id="408172"/>
    <lineage>
        <taxon>unclassified sequences</taxon>
        <taxon>metagenomes</taxon>
        <taxon>ecological metagenomes</taxon>
    </lineage>
</organism>
<gene>
    <name evidence="3" type="ORF">METZ01_LOCUS325451</name>
</gene>
<dbReference type="AlphaFoldDB" id="A0A382PID6"/>
<dbReference type="PANTHER" id="PTHR43669">
    <property type="entry name" value="5-KETO-D-GLUCONATE 5-REDUCTASE"/>
    <property type="match status" value="1"/>
</dbReference>
<dbReference type="Gene3D" id="3.40.50.720">
    <property type="entry name" value="NAD(P)-binding Rossmann-like Domain"/>
    <property type="match status" value="1"/>
</dbReference>
<sequence>MALSGKVVVVTGAARGMGEHYVRAFLNEGCKVVALDLSWEGVEEFTQELNSYEESITLSCDISKEADIDAVYREAIERFSTVDVLINNASIRMRDIEPSTVINVLDTNNEQWQRTFDVSLFGTVRIIRHFVQPMLRTKQGSIINIFSSSGVQGRPGNQPYGAVKAALNNMTQSLASELKEHNIAVNSLMPGGTRSTGYDEQTRLQQELGRVRRQLPVRPDHTVPAALFLAQQDSSGVTGESVDALKWNEENGFGGYDSWVSPDHN</sequence>
<comment type="similarity">
    <text evidence="1">Belongs to the short-chain dehydrogenases/reductases (SDR) family.</text>
</comment>
<proteinExistence type="inferred from homology"/>
<evidence type="ECO:0000313" key="3">
    <source>
        <dbReference type="EMBL" id="SVC72597.1"/>
    </source>
</evidence>
<dbReference type="CDD" id="cd05233">
    <property type="entry name" value="SDR_c"/>
    <property type="match status" value="1"/>
</dbReference>